<comment type="caution">
    <text evidence="2">The sequence shown here is derived from an EMBL/GenBank/DDBJ whole genome shotgun (WGS) entry which is preliminary data.</text>
</comment>
<evidence type="ECO:0000313" key="2">
    <source>
        <dbReference type="EMBL" id="TNN44614.1"/>
    </source>
</evidence>
<dbReference type="EMBL" id="SRLO01000893">
    <property type="protein sequence ID" value="TNN44614.1"/>
    <property type="molecule type" value="Genomic_DNA"/>
</dbReference>
<evidence type="ECO:0000256" key="1">
    <source>
        <dbReference type="SAM" id="MobiDB-lite"/>
    </source>
</evidence>
<feature type="region of interest" description="Disordered" evidence="1">
    <location>
        <begin position="1"/>
        <end position="29"/>
    </location>
</feature>
<feature type="region of interest" description="Disordered" evidence="1">
    <location>
        <begin position="52"/>
        <end position="80"/>
    </location>
</feature>
<accession>A0A4Z2FVC0</accession>
<gene>
    <name evidence="2" type="ORF">EYF80_045184</name>
</gene>
<keyword evidence="3" id="KW-1185">Reference proteome</keyword>
<reference evidence="2 3" key="1">
    <citation type="submission" date="2019-03" db="EMBL/GenBank/DDBJ databases">
        <title>First draft genome of Liparis tanakae, snailfish: a comprehensive survey of snailfish specific genes.</title>
        <authorList>
            <person name="Kim W."/>
            <person name="Song I."/>
            <person name="Jeong J.-H."/>
            <person name="Kim D."/>
            <person name="Kim S."/>
            <person name="Ryu S."/>
            <person name="Song J.Y."/>
            <person name="Lee S.K."/>
        </authorList>
    </citation>
    <scope>NUCLEOTIDE SEQUENCE [LARGE SCALE GENOMIC DNA]</scope>
    <source>
        <tissue evidence="2">Muscle</tissue>
    </source>
</reference>
<feature type="compositionally biased region" description="Basic and acidic residues" evidence="1">
    <location>
        <begin position="71"/>
        <end position="80"/>
    </location>
</feature>
<dbReference type="Proteomes" id="UP000314294">
    <property type="component" value="Unassembled WGS sequence"/>
</dbReference>
<protein>
    <submittedName>
        <fullName evidence="2">Uncharacterized protein</fullName>
    </submittedName>
</protein>
<dbReference type="AlphaFoldDB" id="A0A4Z2FVC0"/>
<sequence length="80" mass="8773">MTGGVISNQRRPRGPNASPTRNLTDEDGSARFDSVETLASYFESQLRINTATSSKPVKPRPGFLSGDVETEITRAEHPIR</sequence>
<name>A0A4Z2FVC0_9TELE</name>
<evidence type="ECO:0000313" key="3">
    <source>
        <dbReference type="Proteomes" id="UP000314294"/>
    </source>
</evidence>
<organism evidence="2 3">
    <name type="scientific">Liparis tanakae</name>
    <name type="common">Tanaka's snailfish</name>
    <dbReference type="NCBI Taxonomy" id="230148"/>
    <lineage>
        <taxon>Eukaryota</taxon>
        <taxon>Metazoa</taxon>
        <taxon>Chordata</taxon>
        <taxon>Craniata</taxon>
        <taxon>Vertebrata</taxon>
        <taxon>Euteleostomi</taxon>
        <taxon>Actinopterygii</taxon>
        <taxon>Neopterygii</taxon>
        <taxon>Teleostei</taxon>
        <taxon>Neoteleostei</taxon>
        <taxon>Acanthomorphata</taxon>
        <taxon>Eupercaria</taxon>
        <taxon>Perciformes</taxon>
        <taxon>Cottioidei</taxon>
        <taxon>Cottales</taxon>
        <taxon>Liparidae</taxon>
        <taxon>Liparis</taxon>
    </lineage>
</organism>
<proteinExistence type="predicted"/>